<keyword evidence="3" id="KW-1185">Reference proteome</keyword>
<dbReference type="OrthoDB" id="3235101at2759"/>
<proteinExistence type="predicted"/>
<organism evidence="2 3">
    <name type="scientific">Ceratobasidium theobromae</name>
    <dbReference type="NCBI Taxonomy" id="1582974"/>
    <lineage>
        <taxon>Eukaryota</taxon>
        <taxon>Fungi</taxon>
        <taxon>Dikarya</taxon>
        <taxon>Basidiomycota</taxon>
        <taxon>Agaricomycotina</taxon>
        <taxon>Agaricomycetes</taxon>
        <taxon>Cantharellales</taxon>
        <taxon>Ceratobasidiaceae</taxon>
        <taxon>Ceratobasidium</taxon>
    </lineage>
</organism>
<dbReference type="Pfam" id="PF12937">
    <property type="entry name" value="F-box-like"/>
    <property type="match status" value="1"/>
</dbReference>
<dbReference type="SUPFAM" id="SSF81383">
    <property type="entry name" value="F-box domain"/>
    <property type="match status" value="1"/>
</dbReference>
<dbReference type="Proteomes" id="UP000383932">
    <property type="component" value="Unassembled WGS sequence"/>
</dbReference>
<gene>
    <name evidence="2" type="ORF">CTheo_8702</name>
</gene>
<dbReference type="EMBL" id="SSOP01000725">
    <property type="protein sequence ID" value="KAB5587855.1"/>
    <property type="molecule type" value="Genomic_DNA"/>
</dbReference>
<sequence>MPIGRTLVNELLSNTLACLSLHDLTSASLVSKSWQATAFPHLYRTLCLTLAPHLELIAERIASNADGQLSIRSHVRELILDENYNKIVSDVGEPIAEEDLEHLAAILPKLTRLEHFSWGMSFIPRNLEVLEALQTGCPNLNSIHLAVNEGPDTLELFDDDYLSLFKFKNLLHFALEVKHLPLDYDEDHLDSLVNLLRACPDLKSLSLDLRDWDDGGYTWSPDALFRALDATTFSSLQSFRALGKATPDWTDFFSPPDYSPLRLFLSHHSSLSAVSIGWVDECAYNQNIDPQTMAELLPSLKHLEAPAFFCGPVLASSLADKIETVGVLDGRFDSTGPNLNTIAEGVASLPKLRKLALHTEDSDPIEVEPLKILVVTKSLKTRDHSGYGLASFMSCILTAYK</sequence>
<dbReference type="SUPFAM" id="SSF52047">
    <property type="entry name" value="RNI-like"/>
    <property type="match status" value="1"/>
</dbReference>
<evidence type="ECO:0000313" key="2">
    <source>
        <dbReference type="EMBL" id="KAB5587855.1"/>
    </source>
</evidence>
<dbReference type="AlphaFoldDB" id="A0A5N5Q7Z7"/>
<evidence type="ECO:0000259" key="1">
    <source>
        <dbReference type="Pfam" id="PF12937"/>
    </source>
</evidence>
<dbReference type="InterPro" id="IPR032675">
    <property type="entry name" value="LRR_dom_sf"/>
</dbReference>
<reference evidence="2 3" key="1">
    <citation type="journal article" date="2019" name="Fungal Biol. Biotechnol.">
        <title>Draft genome sequence of fastidious pathogen Ceratobasidium theobromae, which causes vascular-streak dieback in Theobroma cacao.</title>
        <authorList>
            <person name="Ali S.S."/>
            <person name="Asman A."/>
            <person name="Shao J."/>
            <person name="Firmansyah A.P."/>
            <person name="Susilo A.W."/>
            <person name="Rosmana A."/>
            <person name="McMahon P."/>
            <person name="Junaid M."/>
            <person name="Guest D."/>
            <person name="Kheng T.Y."/>
            <person name="Meinhardt L.W."/>
            <person name="Bailey B.A."/>
        </authorList>
    </citation>
    <scope>NUCLEOTIDE SEQUENCE [LARGE SCALE GENOMIC DNA]</scope>
    <source>
        <strain evidence="2 3">CT2</strain>
    </source>
</reference>
<name>A0A5N5Q7Z7_9AGAM</name>
<evidence type="ECO:0000313" key="3">
    <source>
        <dbReference type="Proteomes" id="UP000383932"/>
    </source>
</evidence>
<accession>A0A5N5Q7Z7</accession>
<dbReference type="InterPro" id="IPR036047">
    <property type="entry name" value="F-box-like_dom_sf"/>
</dbReference>
<comment type="caution">
    <text evidence="2">The sequence shown here is derived from an EMBL/GenBank/DDBJ whole genome shotgun (WGS) entry which is preliminary data.</text>
</comment>
<protein>
    <submittedName>
        <fullName evidence="2">F-box-like protein</fullName>
    </submittedName>
</protein>
<feature type="domain" description="F-box" evidence="1">
    <location>
        <begin position="9"/>
        <end position="48"/>
    </location>
</feature>
<dbReference type="InterPro" id="IPR001810">
    <property type="entry name" value="F-box_dom"/>
</dbReference>
<dbReference type="Gene3D" id="3.80.10.10">
    <property type="entry name" value="Ribonuclease Inhibitor"/>
    <property type="match status" value="1"/>
</dbReference>